<keyword evidence="2" id="KW-1185">Reference proteome</keyword>
<comment type="caution">
    <text evidence="1">The sequence shown here is derived from an EMBL/GenBank/DDBJ whole genome shotgun (WGS) entry which is preliminary data.</text>
</comment>
<name>A0ABW0DRA3_9ACTN</name>
<evidence type="ECO:0000313" key="1">
    <source>
        <dbReference type="EMBL" id="MFC5239583.1"/>
    </source>
</evidence>
<organism evidence="1 2">
    <name type="scientific">Streptomyces atrovirens</name>
    <dbReference type="NCBI Taxonomy" id="285556"/>
    <lineage>
        <taxon>Bacteria</taxon>
        <taxon>Bacillati</taxon>
        <taxon>Actinomycetota</taxon>
        <taxon>Actinomycetes</taxon>
        <taxon>Kitasatosporales</taxon>
        <taxon>Streptomycetaceae</taxon>
        <taxon>Streptomyces</taxon>
    </lineage>
</organism>
<dbReference type="RefSeq" id="WP_344566427.1">
    <property type="nucleotide sequence ID" value="NZ_BAAATG010000050.1"/>
</dbReference>
<dbReference type="EMBL" id="JBHSKN010000007">
    <property type="protein sequence ID" value="MFC5239583.1"/>
    <property type="molecule type" value="Genomic_DNA"/>
</dbReference>
<evidence type="ECO:0000313" key="2">
    <source>
        <dbReference type="Proteomes" id="UP001596035"/>
    </source>
</evidence>
<dbReference type="Proteomes" id="UP001596035">
    <property type="component" value="Unassembled WGS sequence"/>
</dbReference>
<reference evidence="2" key="1">
    <citation type="journal article" date="2019" name="Int. J. Syst. Evol. Microbiol.">
        <title>The Global Catalogue of Microorganisms (GCM) 10K type strain sequencing project: providing services to taxonomists for standard genome sequencing and annotation.</title>
        <authorList>
            <consortium name="The Broad Institute Genomics Platform"/>
            <consortium name="The Broad Institute Genome Sequencing Center for Infectious Disease"/>
            <person name="Wu L."/>
            <person name="Ma J."/>
        </authorList>
    </citation>
    <scope>NUCLEOTIDE SEQUENCE [LARGE SCALE GENOMIC DNA]</scope>
    <source>
        <strain evidence="2">CGMCC 4.7131</strain>
    </source>
</reference>
<protein>
    <submittedName>
        <fullName evidence="1">Uncharacterized protein</fullName>
    </submittedName>
</protein>
<proteinExistence type="predicted"/>
<gene>
    <name evidence="1" type="ORF">ACFPWV_06620</name>
</gene>
<accession>A0ABW0DRA3</accession>
<sequence length="131" mass="14312">MSESIDGWIWSRNPRSFLEVLSLFAGYEFDATDWRTIEAGVQDTDDDNPGLWYVHSLAGVNATLEVNLARAVGGEETSVRVVGAEAPELRLRTDTLLSAFAAGRPHPERSAGSNVRCLFTGEVRQARSSSV</sequence>